<dbReference type="InterPro" id="IPR000914">
    <property type="entry name" value="SBP_5_dom"/>
</dbReference>
<dbReference type="Pfam" id="PF00496">
    <property type="entry name" value="SBP_bac_5"/>
    <property type="match status" value="1"/>
</dbReference>
<comment type="caution">
    <text evidence="3">The sequence shown here is derived from an EMBL/GenBank/DDBJ whole genome shotgun (WGS) entry which is preliminary data.</text>
</comment>
<organism evidence="3">
    <name type="scientific">marine sediment metagenome</name>
    <dbReference type="NCBI Taxonomy" id="412755"/>
    <lineage>
        <taxon>unclassified sequences</taxon>
        <taxon>metagenomes</taxon>
        <taxon>ecological metagenomes</taxon>
    </lineage>
</organism>
<dbReference type="AlphaFoldDB" id="X1AZM2"/>
<sequence length="95" mass="10485">MKWYIIKRLLQLIPVIIGVTIIAFSLIHLAPGDPADVTDGESISRTDNIFESLVEYTSGGTDIQSALATSWDTSDDGLEITFDLRKNVEFHDGTD</sequence>
<feature type="domain" description="Solute-binding protein family 5" evidence="2">
    <location>
        <begin position="63"/>
        <end position="95"/>
    </location>
</feature>
<keyword evidence="1" id="KW-0472">Membrane</keyword>
<dbReference type="Gene3D" id="3.90.76.10">
    <property type="entry name" value="Dipeptide-binding Protein, Domain 1"/>
    <property type="match status" value="1"/>
</dbReference>
<accession>X1AZM2</accession>
<protein>
    <recommendedName>
        <fullName evidence="2">Solute-binding protein family 5 domain-containing protein</fullName>
    </recommendedName>
</protein>
<gene>
    <name evidence="3" type="ORF">S01H4_28858</name>
</gene>
<dbReference type="EMBL" id="BART01014487">
    <property type="protein sequence ID" value="GAG88769.1"/>
    <property type="molecule type" value="Genomic_DNA"/>
</dbReference>
<keyword evidence="1" id="KW-0812">Transmembrane</keyword>
<evidence type="ECO:0000313" key="3">
    <source>
        <dbReference type="EMBL" id="GAG88769.1"/>
    </source>
</evidence>
<feature type="non-terminal residue" evidence="3">
    <location>
        <position position="95"/>
    </location>
</feature>
<proteinExistence type="predicted"/>
<feature type="transmembrane region" description="Helical" evidence="1">
    <location>
        <begin position="12"/>
        <end position="30"/>
    </location>
</feature>
<evidence type="ECO:0000256" key="1">
    <source>
        <dbReference type="SAM" id="Phobius"/>
    </source>
</evidence>
<dbReference type="SUPFAM" id="SSF53850">
    <property type="entry name" value="Periplasmic binding protein-like II"/>
    <property type="match status" value="1"/>
</dbReference>
<name>X1AZM2_9ZZZZ</name>
<keyword evidence="1" id="KW-1133">Transmembrane helix</keyword>
<evidence type="ECO:0000259" key="2">
    <source>
        <dbReference type="Pfam" id="PF00496"/>
    </source>
</evidence>
<reference evidence="3" key="1">
    <citation type="journal article" date="2014" name="Front. Microbiol.">
        <title>High frequency of phylogenetically diverse reductive dehalogenase-homologous genes in deep subseafloor sedimentary metagenomes.</title>
        <authorList>
            <person name="Kawai M."/>
            <person name="Futagami T."/>
            <person name="Toyoda A."/>
            <person name="Takaki Y."/>
            <person name="Nishi S."/>
            <person name="Hori S."/>
            <person name="Arai W."/>
            <person name="Tsubouchi T."/>
            <person name="Morono Y."/>
            <person name="Uchiyama I."/>
            <person name="Ito T."/>
            <person name="Fujiyama A."/>
            <person name="Inagaki F."/>
            <person name="Takami H."/>
        </authorList>
    </citation>
    <scope>NUCLEOTIDE SEQUENCE</scope>
    <source>
        <strain evidence="3">Expedition CK06-06</strain>
    </source>
</reference>